<evidence type="ECO:0000259" key="2">
    <source>
        <dbReference type="Pfam" id="PF19200"/>
    </source>
</evidence>
<dbReference type="Gene3D" id="3.20.20.70">
    <property type="entry name" value="Aldolase class I"/>
    <property type="match status" value="1"/>
</dbReference>
<reference evidence="4" key="1">
    <citation type="submission" date="2015-07" db="EMBL/GenBank/DDBJ databases">
        <title>Fjat-10053 dsm26.</title>
        <authorList>
            <person name="Liu B."/>
            <person name="Wang J."/>
            <person name="Zhu Y."/>
            <person name="Liu G."/>
            <person name="Chen Q."/>
            <person name="Chen Z."/>
            <person name="Lan J."/>
            <person name="Che J."/>
            <person name="Ge C."/>
            <person name="Shi H."/>
            <person name="Pan Z."/>
            <person name="Liu X."/>
        </authorList>
    </citation>
    <scope>NUCLEOTIDE SEQUENCE [LARGE SCALE GENOMIC DNA]</scope>
    <source>
        <strain evidence="4">DSM 26</strain>
    </source>
</reference>
<dbReference type="SUPFAM" id="SSF51445">
    <property type="entry name" value="(Trans)glycosidases"/>
    <property type="match status" value="1"/>
</dbReference>
<comment type="caution">
    <text evidence="3">The sequence shown here is derived from an EMBL/GenBank/DDBJ whole genome shotgun (WGS) entry which is preliminary data.</text>
</comment>
<dbReference type="Pfam" id="PF19200">
    <property type="entry name" value="MupG_N"/>
    <property type="match status" value="1"/>
</dbReference>
<dbReference type="InterPro" id="IPR013785">
    <property type="entry name" value="Aldolase_TIM"/>
</dbReference>
<dbReference type="PANTHER" id="PTHR38435:SF2">
    <property type="entry name" value="DUF871 DOMAIN-CONTAINING PROTEIN"/>
    <property type="match status" value="1"/>
</dbReference>
<dbReference type="OrthoDB" id="5809921at2"/>
<gene>
    <name evidence="3" type="ORF">AFK71_19615</name>
</gene>
<dbReference type="PANTHER" id="PTHR38435">
    <property type="match status" value="1"/>
</dbReference>
<dbReference type="PATRIC" id="fig|1473.5.peg.2664"/>
<dbReference type="RefSeq" id="WP_050353142.1">
    <property type="nucleotide sequence ID" value="NZ_CP073011.1"/>
</dbReference>
<dbReference type="InterPro" id="IPR029000">
    <property type="entry name" value="Cyclophilin-like_dom_sf"/>
</dbReference>
<dbReference type="GeneID" id="66870247"/>
<dbReference type="Proteomes" id="UP000036780">
    <property type="component" value="Unassembled WGS sequence"/>
</dbReference>
<proteinExistence type="predicted"/>
<sequence length="356" mass="39925">MLGISVYIGMQNLEEQVAYLKKMKANGFHSIFTSLHIPEDDPTKYKNQLQALAKLARELNMELVADISPTSLSALGFDWETASELLNWGLTGLRVDYGIDEDIIVRLSKQMKIALNASTLTPAFLDNLILKGLDISSVEAWHNYYPRPETGLGWGDFINQNKLLKEAGLSIMAFIPGDDELRGPLYETLPTLEAHRSVSPFVAYLDLVNKGMVDKILIGDSGVSSKVLEQFSAYQRNEILLHAVPGTEVSQTELNLVKGTHTNRVDRARDCIRSVESRHYASVGALQIPAANCRERPAGSITIDNQRYKRYQGEIQITTRDLPKDKRVNVIGRVVPEELMLLRWIVGGQKFTIQWV</sequence>
<feature type="domain" description="6-phospho-N-acetylmuramidase C-terminal" evidence="1">
    <location>
        <begin position="241"/>
        <end position="353"/>
    </location>
</feature>
<dbReference type="SUPFAM" id="SSF50891">
    <property type="entry name" value="Cyclophilin-like"/>
    <property type="match status" value="1"/>
</dbReference>
<dbReference type="InterPro" id="IPR043894">
    <property type="entry name" value="MupG_C"/>
</dbReference>
<feature type="domain" description="6-phospho-N-acetylmuramidase N-terminal" evidence="2">
    <location>
        <begin position="2"/>
        <end position="232"/>
    </location>
</feature>
<dbReference type="InterPro" id="IPR008589">
    <property type="entry name" value="MupG"/>
</dbReference>
<dbReference type="Gene3D" id="2.40.100.10">
    <property type="entry name" value="Cyclophilin-like"/>
    <property type="match status" value="1"/>
</dbReference>
<keyword evidence="4" id="KW-1185">Reference proteome</keyword>
<dbReference type="InterPro" id="IPR043797">
    <property type="entry name" value="MupG_N"/>
</dbReference>
<organism evidence="3 4">
    <name type="scientific">Virgibacillus pantothenticus</name>
    <dbReference type="NCBI Taxonomy" id="1473"/>
    <lineage>
        <taxon>Bacteria</taxon>
        <taxon>Bacillati</taxon>
        <taxon>Bacillota</taxon>
        <taxon>Bacilli</taxon>
        <taxon>Bacillales</taxon>
        <taxon>Bacillaceae</taxon>
        <taxon>Virgibacillus</taxon>
    </lineage>
</organism>
<dbReference type="InterPro" id="IPR017853">
    <property type="entry name" value="GH"/>
</dbReference>
<evidence type="ECO:0000259" key="1">
    <source>
        <dbReference type="Pfam" id="PF05913"/>
    </source>
</evidence>
<dbReference type="AlphaFoldDB" id="A0A0L0QPQ2"/>
<name>A0A0L0QPQ2_VIRPA</name>
<protein>
    <submittedName>
        <fullName evidence="3">Cell surface protein</fullName>
    </submittedName>
</protein>
<dbReference type="Pfam" id="PF05913">
    <property type="entry name" value="MupG_C"/>
    <property type="match status" value="1"/>
</dbReference>
<accession>A0A0L0QPQ2</accession>
<evidence type="ECO:0000313" key="3">
    <source>
        <dbReference type="EMBL" id="KNE20567.1"/>
    </source>
</evidence>
<evidence type="ECO:0000313" key="4">
    <source>
        <dbReference type="Proteomes" id="UP000036780"/>
    </source>
</evidence>
<dbReference type="EMBL" id="LGTO01000007">
    <property type="protein sequence ID" value="KNE20567.1"/>
    <property type="molecule type" value="Genomic_DNA"/>
</dbReference>